<dbReference type="Proteomes" id="UP000800200">
    <property type="component" value="Unassembled WGS sequence"/>
</dbReference>
<feature type="region of interest" description="Disordered" evidence="1">
    <location>
        <begin position="1031"/>
        <end position="1050"/>
    </location>
</feature>
<evidence type="ECO:0000313" key="3">
    <source>
        <dbReference type="EMBL" id="KAF2175704.1"/>
    </source>
</evidence>
<gene>
    <name evidence="3" type="ORF">K469DRAFT_701631</name>
</gene>
<name>A0A6A6D878_9PEZI</name>
<feature type="compositionally biased region" description="Low complexity" evidence="1">
    <location>
        <begin position="187"/>
        <end position="199"/>
    </location>
</feature>
<keyword evidence="4" id="KW-1185">Reference proteome</keyword>
<dbReference type="EMBL" id="ML994727">
    <property type="protein sequence ID" value="KAF2175704.1"/>
    <property type="molecule type" value="Genomic_DNA"/>
</dbReference>
<protein>
    <submittedName>
        <fullName evidence="3">Sfi1-domain-containing protein</fullName>
    </submittedName>
</protein>
<reference evidence="3" key="1">
    <citation type="journal article" date="2020" name="Stud. Mycol.">
        <title>101 Dothideomycetes genomes: a test case for predicting lifestyles and emergence of pathogens.</title>
        <authorList>
            <person name="Haridas S."/>
            <person name="Albert R."/>
            <person name="Binder M."/>
            <person name="Bloem J."/>
            <person name="Labutti K."/>
            <person name="Salamov A."/>
            <person name="Andreopoulos B."/>
            <person name="Baker S."/>
            <person name="Barry K."/>
            <person name="Bills G."/>
            <person name="Bluhm B."/>
            <person name="Cannon C."/>
            <person name="Castanera R."/>
            <person name="Culley D."/>
            <person name="Daum C."/>
            <person name="Ezra D."/>
            <person name="Gonzalez J."/>
            <person name="Henrissat B."/>
            <person name="Kuo A."/>
            <person name="Liang C."/>
            <person name="Lipzen A."/>
            <person name="Lutzoni F."/>
            <person name="Magnuson J."/>
            <person name="Mondo S."/>
            <person name="Nolan M."/>
            <person name="Ohm R."/>
            <person name="Pangilinan J."/>
            <person name="Park H.-J."/>
            <person name="Ramirez L."/>
            <person name="Alfaro M."/>
            <person name="Sun H."/>
            <person name="Tritt A."/>
            <person name="Yoshinaga Y."/>
            <person name="Zwiers L.-H."/>
            <person name="Turgeon B."/>
            <person name="Goodwin S."/>
            <person name="Spatafora J."/>
            <person name="Crous P."/>
            <person name="Grigoriev I."/>
        </authorList>
    </citation>
    <scope>NUCLEOTIDE SEQUENCE</scope>
    <source>
        <strain evidence="3">CBS 207.26</strain>
    </source>
</reference>
<evidence type="ECO:0000259" key="2">
    <source>
        <dbReference type="Pfam" id="PF08457"/>
    </source>
</evidence>
<sequence length="1050" mass="121654">MPPSMIANHDELPPLSNNDIEILYDIVRHAQILPGPPFRALFTAYDRVLLEKGINPDHDQIYFRFLFRMQEAERREGDGKGDNRSLVERFRRLLAGMGIDVECDPEGEGIEEITRHLDNVGVNGAPQSLGGATPAKAQSRRGSFDSYFNGARDKTGDMDTGQERQASSRRGSRGTASYLKDRRRARSQSQAHSQLLARLPIRSRENGNGRGRTVPDNVPSRPRPNSVSSRGSLEIQRDVYAGAHGFGDYDGDESEQTDIFDLSHVQIPGVNAPIPAMTHELAQHYVPQEMLYRPSNTQMLDDAETFEDRRVRTVARKCIKKLRDQASDIRETLEDMNARSYAFDRNVLLRQSFDSWKAGLQEKRRIFETERFFERLEGRAEKARSLFLLTKAFTHWAKSAEDEVQRTSVARRHILRTKYFNAWRDITAVNEFKVQHHILGKFLSIWRKRAGDIQHDNFKALAFYNENLVYRVYWKWFWAFCERAAPSWYMGRLKRNLFTKWVEITRLLEEREDWVTHTRQRNVRRQTLQRMSENVVALRNLAVQADNFRRRTSLSFGFYSLRNQAQLAPLAAQVSQRVDIRILRTAFQTWRRNALLSRKANNVGRMRMLRNTWTAWNDRLRIQYLAIQINDRVLVNALYKWTLASRASAFVRVHNAGLQQSAFKTLVDKSRGRQTRSEDAERRFASFKRCQISRFALKKIENATIARRNEEYLALSQYEPKIIRKTFATLLDRHNHLQLLNTWAEDARFYVLASGAIKKWSEATQHARRNRRRETYAQVRRMVKMNLVKRVFVIWRNKSAQLAIKNREVNDYFENKVLSTSTTFFAQWRERTAILRDHESQAVQRCNAKIATKYFGALVQRHQYLRTLDQHALALARESTGIAATGAFKKLEWRLFQIQRQEENALALQQRNFDKHLKAMLRFWAEQTVERVAQRPVSPSPSILRCGGHEDGDYDGDEGGLGDGEGEDTRRLENWTAFDESALGLSNLDLSLSFSPEKYQRPATHPASISVSRPPPFPEEFSGEIEGLGVPFATSTPVPLPGYLKTPTHR</sequence>
<feature type="region of interest" description="Disordered" evidence="1">
    <location>
        <begin position="121"/>
        <end position="233"/>
    </location>
</feature>
<feature type="region of interest" description="Disordered" evidence="1">
    <location>
        <begin position="936"/>
        <end position="968"/>
    </location>
</feature>
<dbReference type="AlphaFoldDB" id="A0A6A6D878"/>
<feature type="compositionally biased region" description="Low complexity" evidence="1">
    <location>
        <begin position="217"/>
        <end position="230"/>
    </location>
</feature>
<feature type="compositionally biased region" description="Acidic residues" evidence="1">
    <location>
        <begin position="952"/>
        <end position="966"/>
    </location>
</feature>
<proteinExistence type="predicted"/>
<feature type="domain" description="Sfi1 spindle body" evidence="2">
    <location>
        <begin position="360"/>
        <end position="928"/>
    </location>
</feature>
<evidence type="ECO:0000313" key="4">
    <source>
        <dbReference type="Proteomes" id="UP000800200"/>
    </source>
</evidence>
<evidence type="ECO:0000256" key="1">
    <source>
        <dbReference type="SAM" id="MobiDB-lite"/>
    </source>
</evidence>
<dbReference type="OrthoDB" id="5215300at2759"/>
<accession>A0A6A6D878</accession>
<dbReference type="Pfam" id="PF08457">
    <property type="entry name" value="Sfi1"/>
    <property type="match status" value="1"/>
</dbReference>
<dbReference type="InterPro" id="IPR013665">
    <property type="entry name" value="Sfi1_dom"/>
</dbReference>
<organism evidence="3 4">
    <name type="scientific">Zopfia rhizophila CBS 207.26</name>
    <dbReference type="NCBI Taxonomy" id="1314779"/>
    <lineage>
        <taxon>Eukaryota</taxon>
        <taxon>Fungi</taxon>
        <taxon>Dikarya</taxon>
        <taxon>Ascomycota</taxon>
        <taxon>Pezizomycotina</taxon>
        <taxon>Dothideomycetes</taxon>
        <taxon>Dothideomycetes incertae sedis</taxon>
        <taxon>Zopfiaceae</taxon>
        <taxon>Zopfia</taxon>
    </lineage>
</organism>